<dbReference type="SUPFAM" id="SSF51351">
    <property type="entry name" value="Triosephosphate isomerase (TIM)"/>
    <property type="match status" value="1"/>
</dbReference>
<keyword evidence="1 2" id="KW-0413">Isomerase</keyword>
<comment type="caution">
    <text evidence="2">The sequence shown here is derived from an EMBL/GenBank/DDBJ whole genome shotgun (WGS) entry which is preliminary data.</text>
</comment>
<dbReference type="AlphaFoldDB" id="A0A7W8FUY0"/>
<dbReference type="InterPro" id="IPR000652">
    <property type="entry name" value="Triosephosphate_isomerase"/>
</dbReference>
<dbReference type="Gene3D" id="3.20.20.70">
    <property type="entry name" value="Aldolase class I"/>
    <property type="match status" value="1"/>
</dbReference>
<dbReference type="Proteomes" id="UP000539953">
    <property type="component" value="Unassembled WGS sequence"/>
</dbReference>
<dbReference type="Pfam" id="PF00121">
    <property type="entry name" value="TIM"/>
    <property type="match status" value="1"/>
</dbReference>
<dbReference type="NCBIfam" id="NF003302">
    <property type="entry name" value="PRK04302.1"/>
    <property type="match status" value="1"/>
</dbReference>
<evidence type="ECO:0000313" key="2">
    <source>
        <dbReference type="EMBL" id="MBB5183039.1"/>
    </source>
</evidence>
<evidence type="ECO:0000313" key="3">
    <source>
        <dbReference type="Proteomes" id="UP000539953"/>
    </source>
</evidence>
<dbReference type="EC" id="5.3.1.1" evidence="2"/>
<organism evidence="2 3">
    <name type="scientific">Catenisphaera adipataccumulans</name>
    <dbReference type="NCBI Taxonomy" id="700500"/>
    <lineage>
        <taxon>Bacteria</taxon>
        <taxon>Bacillati</taxon>
        <taxon>Bacillota</taxon>
        <taxon>Erysipelotrichia</taxon>
        <taxon>Erysipelotrichales</taxon>
        <taxon>Erysipelotrichaceae</taxon>
        <taxon>Catenisphaera</taxon>
    </lineage>
</organism>
<keyword evidence="3" id="KW-1185">Reference proteome</keyword>
<name>A0A7W8FUY0_9FIRM</name>
<dbReference type="EMBL" id="JACHHK010000003">
    <property type="protein sequence ID" value="MBB5183039.1"/>
    <property type="molecule type" value="Genomic_DNA"/>
</dbReference>
<dbReference type="RefSeq" id="WP_183328264.1">
    <property type="nucleotide sequence ID" value="NZ_JACHHK010000003.1"/>
</dbReference>
<accession>A0A7W8FUY0</accession>
<protein>
    <submittedName>
        <fullName evidence="2">Triosephosphate isomerase</fullName>
        <ecNumber evidence="2">5.3.1.1</ecNumber>
    </submittedName>
</protein>
<dbReference type="GO" id="GO:0004807">
    <property type="term" value="F:triose-phosphate isomerase activity"/>
    <property type="evidence" value="ECO:0007669"/>
    <property type="project" value="UniProtKB-EC"/>
</dbReference>
<dbReference type="InterPro" id="IPR035990">
    <property type="entry name" value="TIM_sf"/>
</dbReference>
<gene>
    <name evidence="2" type="ORF">HNQ47_001059</name>
</gene>
<dbReference type="PROSITE" id="PS51440">
    <property type="entry name" value="TIM_2"/>
    <property type="match status" value="1"/>
</dbReference>
<sequence>MSTGPFLVVNPKNYLYGKESLDLALASDQVAKDLGITIYFTCPHCDIRLIKENTKYITVTAQNMDPLRPGRGEGKILAEALKEAGAGAVFLNHAEHPKTLTDLYNTIKRAKEVGITSIACADSMDEARAVACLHPDIIIAEPTDLIGTGKTAPASYTTDVAKALHDIDPSVQPMTASGVHSAEDCYRIVSLGCDGTGATSGILKAPDPKKEVRLWAEAILKAYNERTGK</sequence>
<evidence type="ECO:0000256" key="1">
    <source>
        <dbReference type="ARBA" id="ARBA00023235"/>
    </source>
</evidence>
<reference evidence="2 3" key="1">
    <citation type="submission" date="2020-08" db="EMBL/GenBank/DDBJ databases">
        <title>Genomic Encyclopedia of Type Strains, Phase IV (KMG-IV): sequencing the most valuable type-strain genomes for metagenomic binning, comparative biology and taxonomic classification.</title>
        <authorList>
            <person name="Goeker M."/>
        </authorList>
    </citation>
    <scope>NUCLEOTIDE SEQUENCE [LARGE SCALE GENOMIC DNA]</scope>
    <source>
        <strain evidence="2 3">DSM 25799</strain>
    </source>
</reference>
<dbReference type="InterPro" id="IPR013785">
    <property type="entry name" value="Aldolase_TIM"/>
</dbReference>
<proteinExistence type="predicted"/>